<reference evidence="2 3" key="1">
    <citation type="submission" date="2018-08" db="EMBL/GenBank/DDBJ databases">
        <title>A genome reference for cultivated species of the human gut microbiota.</title>
        <authorList>
            <person name="Zou Y."/>
            <person name="Xue W."/>
            <person name="Luo G."/>
        </authorList>
    </citation>
    <scope>NUCLEOTIDE SEQUENCE [LARGE SCALE GENOMIC DNA]</scope>
    <source>
        <strain evidence="2 3">AF16-14</strain>
    </source>
</reference>
<gene>
    <name evidence="2" type="ORF">DWW57_05655</name>
</gene>
<organism evidence="2 3">
    <name type="scientific">Odoribacter splanchnicus</name>
    <dbReference type="NCBI Taxonomy" id="28118"/>
    <lineage>
        <taxon>Bacteria</taxon>
        <taxon>Pseudomonadati</taxon>
        <taxon>Bacteroidota</taxon>
        <taxon>Bacteroidia</taxon>
        <taxon>Bacteroidales</taxon>
        <taxon>Odoribacteraceae</taxon>
        <taxon>Odoribacter</taxon>
    </lineage>
</organism>
<accession>A0A412TU96</accession>
<evidence type="ECO:0000313" key="3">
    <source>
        <dbReference type="Proteomes" id="UP000284243"/>
    </source>
</evidence>
<keyword evidence="1" id="KW-1133">Transmembrane helix</keyword>
<evidence type="ECO:0000313" key="2">
    <source>
        <dbReference type="EMBL" id="RGU57447.1"/>
    </source>
</evidence>
<keyword evidence="1" id="KW-0472">Membrane</keyword>
<protein>
    <submittedName>
        <fullName evidence="2">Uncharacterized protein</fullName>
    </submittedName>
</protein>
<keyword evidence="1" id="KW-0812">Transmembrane</keyword>
<comment type="caution">
    <text evidence="2">The sequence shown here is derived from an EMBL/GenBank/DDBJ whole genome shotgun (WGS) entry which is preliminary data.</text>
</comment>
<dbReference type="Proteomes" id="UP000284243">
    <property type="component" value="Unassembled WGS sequence"/>
</dbReference>
<sequence>MKQYTRRIGYIVLIVNDFILVFFSHFSLFNGSEASNNCPLSIIICPLFFLRISAKRIGRFLGYSPCYYKHRKNLKMGEEKLKKN</sequence>
<evidence type="ECO:0000256" key="1">
    <source>
        <dbReference type="SAM" id="Phobius"/>
    </source>
</evidence>
<dbReference type="EMBL" id="QRYC01000005">
    <property type="protein sequence ID" value="RGU57447.1"/>
    <property type="molecule type" value="Genomic_DNA"/>
</dbReference>
<proteinExistence type="predicted"/>
<feature type="transmembrane region" description="Helical" evidence="1">
    <location>
        <begin position="7"/>
        <end position="28"/>
    </location>
</feature>
<name>A0A412TU96_9BACT</name>
<dbReference type="AlphaFoldDB" id="A0A412TU96"/>